<dbReference type="AlphaFoldDB" id="A0A0F9AIH8"/>
<protein>
    <submittedName>
        <fullName evidence="1">Uncharacterized protein</fullName>
    </submittedName>
</protein>
<reference evidence="1" key="1">
    <citation type="journal article" date="2015" name="Nature">
        <title>Complex archaea that bridge the gap between prokaryotes and eukaryotes.</title>
        <authorList>
            <person name="Spang A."/>
            <person name="Saw J.H."/>
            <person name="Jorgensen S.L."/>
            <person name="Zaremba-Niedzwiedzka K."/>
            <person name="Martijn J."/>
            <person name="Lind A.E."/>
            <person name="van Eijk R."/>
            <person name="Schleper C."/>
            <person name="Guy L."/>
            <person name="Ettema T.J."/>
        </authorList>
    </citation>
    <scope>NUCLEOTIDE SEQUENCE</scope>
</reference>
<name>A0A0F9AIH8_9ZZZZ</name>
<sequence length="58" mass="6757">MPTCNFCKKGPKAAMKLEAEFKRIREDDGILLLEAVVVHRCHKCDWLTHKIVDSERVF</sequence>
<accession>A0A0F9AIH8</accession>
<proteinExistence type="predicted"/>
<comment type="caution">
    <text evidence="1">The sequence shown here is derived from an EMBL/GenBank/DDBJ whole genome shotgun (WGS) entry which is preliminary data.</text>
</comment>
<evidence type="ECO:0000313" key="1">
    <source>
        <dbReference type="EMBL" id="KKL09394.1"/>
    </source>
</evidence>
<dbReference type="EMBL" id="LAZR01042500">
    <property type="protein sequence ID" value="KKL09394.1"/>
    <property type="molecule type" value="Genomic_DNA"/>
</dbReference>
<organism evidence="1">
    <name type="scientific">marine sediment metagenome</name>
    <dbReference type="NCBI Taxonomy" id="412755"/>
    <lineage>
        <taxon>unclassified sequences</taxon>
        <taxon>metagenomes</taxon>
        <taxon>ecological metagenomes</taxon>
    </lineage>
</organism>
<gene>
    <name evidence="1" type="ORF">LCGC14_2566290</name>
</gene>